<accession>A0A0F8ZX77</accession>
<proteinExistence type="predicted"/>
<name>A0A0F8ZX77_9ZZZZ</name>
<protein>
    <submittedName>
        <fullName evidence="1">Uncharacterized protein</fullName>
    </submittedName>
</protein>
<organism evidence="1">
    <name type="scientific">marine sediment metagenome</name>
    <dbReference type="NCBI Taxonomy" id="412755"/>
    <lineage>
        <taxon>unclassified sequences</taxon>
        <taxon>metagenomes</taxon>
        <taxon>ecological metagenomes</taxon>
    </lineage>
</organism>
<gene>
    <name evidence="1" type="ORF">LCGC14_2917970</name>
</gene>
<dbReference type="AlphaFoldDB" id="A0A0F8ZX77"/>
<dbReference type="EMBL" id="LAZR01057917">
    <property type="protein sequence ID" value="KKK71039.1"/>
    <property type="molecule type" value="Genomic_DNA"/>
</dbReference>
<evidence type="ECO:0000313" key="1">
    <source>
        <dbReference type="EMBL" id="KKK71039.1"/>
    </source>
</evidence>
<sequence>MVIEAIQWTGKNTSTVRKFCPTVTRIFDGRKITLLVIGTYSIRGTSGDKIYKNDWIVKNIWTATTVFQVYKPDIFEKMYEVIEDSNAKEI</sequence>
<comment type="caution">
    <text evidence="1">The sequence shown here is derived from an EMBL/GenBank/DDBJ whole genome shotgun (WGS) entry which is preliminary data.</text>
</comment>
<reference evidence="1" key="1">
    <citation type="journal article" date="2015" name="Nature">
        <title>Complex archaea that bridge the gap between prokaryotes and eukaryotes.</title>
        <authorList>
            <person name="Spang A."/>
            <person name="Saw J.H."/>
            <person name="Jorgensen S.L."/>
            <person name="Zaremba-Niedzwiedzka K."/>
            <person name="Martijn J."/>
            <person name="Lind A.E."/>
            <person name="van Eijk R."/>
            <person name="Schleper C."/>
            <person name="Guy L."/>
            <person name="Ettema T.J."/>
        </authorList>
    </citation>
    <scope>NUCLEOTIDE SEQUENCE</scope>
</reference>